<evidence type="ECO:0000256" key="4">
    <source>
        <dbReference type="ARBA" id="ARBA00022553"/>
    </source>
</evidence>
<evidence type="ECO:0000256" key="6">
    <source>
        <dbReference type="ARBA" id="ARBA00022692"/>
    </source>
</evidence>
<dbReference type="SMART" id="SM00304">
    <property type="entry name" value="HAMP"/>
    <property type="match status" value="1"/>
</dbReference>
<keyword evidence="9" id="KW-0902">Two-component regulatory system</keyword>
<protein>
    <recommendedName>
        <fullName evidence="3">histidine kinase</fullName>
        <ecNumber evidence="3">2.7.13.3</ecNumber>
    </recommendedName>
</protein>
<feature type="domain" description="Histidine kinase" evidence="11">
    <location>
        <begin position="76"/>
        <end position="282"/>
    </location>
</feature>
<dbReference type="SMART" id="SM00388">
    <property type="entry name" value="HisKA"/>
    <property type="match status" value="1"/>
</dbReference>
<accession>A0A6L3VD31</accession>
<evidence type="ECO:0000256" key="10">
    <source>
        <dbReference type="ARBA" id="ARBA00023136"/>
    </source>
</evidence>
<evidence type="ECO:0000259" key="12">
    <source>
        <dbReference type="PROSITE" id="PS50885"/>
    </source>
</evidence>
<dbReference type="PANTHER" id="PTHR45436:SF5">
    <property type="entry name" value="SENSOR HISTIDINE KINASE TRCS"/>
    <property type="match status" value="1"/>
</dbReference>
<dbReference type="InterPro" id="IPR050428">
    <property type="entry name" value="TCS_sensor_his_kinase"/>
</dbReference>
<feature type="non-terminal residue" evidence="13">
    <location>
        <position position="1"/>
    </location>
</feature>
<dbReference type="InterPro" id="IPR005467">
    <property type="entry name" value="His_kinase_dom"/>
</dbReference>
<dbReference type="AlphaFoldDB" id="A0A6L3VD31"/>
<dbReference type="PRINTS" id="PR00344">
    <property type="entry name" value="BCTRLSENSOR"/>
</dbReference>
<proteinExistence type="predicted"/>
<dbReference type="InterPro" id="IPR003661">
    <property type="entry name" value="HisK_dim/P_dom"/>
</dbReference>
<dbReference type="InterPro" id="IPR003594">
    <property type="entry name" value="HATPase_dom"/>
</dbReference>
<organism evidence="13 14">
    <name type="scientific">Actinomadura montaniterrae</name>
    <dbReference type="NCBI Taxonomy" id="1803903"/>
    <lineage>
        <taxon>Bacteria</taxon>
        <taxon>Bacillati</taxon>
        <taxon>Actinomycetota</taxon>
        <taxon>Actinomycetes</taxon>
        <taxon>Streptosporangiales</taxon>
        <taxon>Thermomonosporaceae</taxon>
        <taxon>Actinomadura</taxon>
    </lineage>
</organism>
<evidence type="ECO:0000256" key="2">
    <source>
        <dbReference type="ARBA" id="ARBA00004236"/>
    </source>
</evidence>
<reference evidence="13 14" key="1">
    <citation type="submission" date="2019-09" db="EMBL/GenBank/DDBJ databases">
        <title>Actinomadura physcomitrii sp. nov., a novel actinomycete isolated from moss [Physcomitrium sphaericum (Ludw) Fuernr].</title>
        <authorList>
            <person name="Liu C."/>
            <person name="Zhuang X."/>
        </authorList>
    </citation>
    <scope>NUCLEOTIDE SEQUENCE [LARGE SCALE GENOMIC DNA]</scope>
    <source>
        <strain evidence="13 14">CYP1-1B</strain>
    </source>
</reference>
<dbReference type="CDD" id="cd00075">
    <property type="entry name" value="HATPase"/>
    <property type="match status" value="1"/>
</dbReference>
<dbReference type="GO" id="GO:0005886">
    <property type="term" value="C:plasma membrane"/>
    <property type="evidence" value="ECO:0007669"/>
    <property type="project" value="UniProtKB-SubCell"/>
</dbReference>
<dbReference type="CDD" id="cd00082">
    <property type="entry name" value="HisKA"/>
    <property type="match status" value="1"/>
</dbReference>
<comment type="catalytic activity">
    <reaction evidence="1">
        <text>ATP + protein L-histidine = ADP + protein N-phospho-L-histidine.</text>
        <dbReference type="EC" id="2.7.13.3"/>
    </reaction>
</comment>
<feature type="domain" description="HAMP" evidence="12">
    <location>
        <begin position="15"/>
        <end position="68"/>
    </location>
</feature>
<dbReference type="EMBL" id="WBMR01000306">
    <property type="protein sequence ID" value="KAB2360229.1"/>
    <property type="molecule type" value="Genomic_DNA"/>
</dbReference>
<dbReference type="Gene3D" id="1.10.287.130">
    <property type="match status" value="1"/>
</dbReference>
<dbReference type="InterPro" id="IPR004358">
    <property type="entry name" value="Sig_transdc_His_kin-like_C"/>
</dbReference>
<dbReference type="FunFam" id="1.10.287.130:FF:000001">
    <property type="entry name" value="Two-component sensor histidine kinase"/>
    <property type="match status" value="1"/>
</dbReference>
<dbReference type="Proteomes" id="UP000483004">
    <property type="component" value="Unassembled WGS sequence"/>
</dbReference>
<keyword evidence="8" id="KW-1133">Transmembrane helix</keyword>
<evidence type="ECO:0000313" key="13">
    <source>
        <dbReference type="EMBL" id="KAB2360229.1"/>
    </source>
</evidence>
<dbReference type="InterPro" id="IPR003660">
    <property type="entry name" value="HAMP_dom"/>
</dbReference>
<keyword evidence="6" id="KW-0812">Transmembrane</keyword>
<dbReference type="EC" id="2.7.13.3" evidence="3"/>
<dbReference type="Pfam" id="PF00512">
    <property type="entry name" value="HisKA"/>
    <property type="match status" value="1"/>
</dbReference>
<dbReference type="SUPFAM" id="SSF47384">
    <property type="entry name" value="Homodimeric domain of signal transducing histidine kinase"/>
    <property type="match status" value="1"/>
</dbReference>
<dbReference type="PROSITE" id="PS50109">
    <property type="entry name" value="HIS_KIN"/>
    <property type="match status" value="1"/>
</dbReference>
<keyword evidence="14" id="KW-1185">Reference proteome</keyword>
<evidence type="ECO:0000256" key="8">
    <source>
        <dbReference type="ARBA" id="ARBA00022989"/>
    </source>
</evidence>
<comment type="subcellular location">
    <subcellularLocation>
        <location evidence="2">Cell membrane</location>
    </subcellularLocation>
</comment>
<dbReference type="PANTHER" id="PTHR45436">
    <property type="entry name" value="SENSOR HISTIDINE KINASE YKOH"/>
    <property type="match status" value="1"/>
</dbReference>
<evidence type="ECO:0000259" key="11">
    <source>
        <dbReference type="PROSITE" id="PS50109"/>
    </source>
</evidence>
<comment type="caution">
    <text evidence="13">The sequence shown here is derived from an EMBL/GenBank/DDBJ whole genome shotgun (WGS) entry which is preliminary data.</text>
</comment>
<evidence type="ECO:0000256" key="9">
    <source>
        <dbReference type="ARBA" id="ARBA00023012"/>
    </source>
</evidence>
<gene>
    <name evidence="13" type="ORF">F9B16_46355</name>
</gene>
<dbReference type="Pfam" id="PF02518">
    <property type="entry name" value="HATPase_c"/>
    <property type="match status" value="1"/>
</dbReference>
<dbReference type="SMART" id="SM00387">
    <property type="entry name" value="HATPase_c"/>
    <property type="match status" value="1"/>
</dbReference>
<name>A0A6L3VD31_9ACTN</name>
<dbReference type="Gene3D" id="3.30.565.10">
    <property type="entry name" value="Histidine kinase-like ATPase, C-terminal domain"/>
    <property type="match status" value="1"/>
</dbReference>
<evidence type="ECO:0000256" key="5">
    <source>
        <dbReference type="ARBA" id="ARBA00022679"/>
    </source>
</evidence>
<dbReference type="GO" id="GO:0000155">
    <property type="term" value="F:phosphorelay sensor kinase activity"/>
    <property type="evidence" value="ECO:0007669"/>
    <property type="project" value="InterPro"/>
</dbReference>
<evidence type="ECO:0000313" key="14">
    <source>
        <dbReference type="Proteomes" id="UP000483004"/>
    </source>
</evidence>
<dbReference type="SUPFAM" id="SSF55874">
    <property type="entry name" value="ATPase domain of HSP90 chaperone/DNA topoisomerase II/histidine kinase"/>
    <property type="match status" value="1"/>
</dbReference>
<keyword evidence="4" id="KW-0597">Phosphoprotein</keyword>
<dbReference type="InterPro" id="IPR036890">
    <property type="entry name" value="HATPase_C_sf"/>
</dbReference>
<evidence type="ECO:0000256" key="3">
    <source>
        <dbReference type="ARBA" id="ARBA00012438"/>
    </source>
</evidence>
<dbReference type="PROSITE" id="PS50885">
    <property type="entry name" value="HAMP"/>
    <property type="match status" value="1"/>
</dbReference>
<dbReference type="RefSeq" id="WP_151546652.1">
    <property type="nucleotide sequence ID" value="NZ_WBMR01000306.1"/>
</dbReference>
<evidence type="ECO:0000256" key="1">
    <source>
        <dbReference type="ARBA" id="ARBA00000085"/>
    </source>
</evidence>
<keyword evidence="7 13" id="KW-0418">Kinase</keyword>
<keyword evidence="5" id="KW-0808">Transferase</keyword>
<evidence type="ECO:0000256" key="7">
    <source>
        <dbReference type="ARBA" id="ARBA00022777"/>
    </source>
</evidence>
<dbReference type="InterPro" id="IPR036097">
    <property type="entry name" value="HisK_dim/P_sf"/>
</dbReference>
<keyword evidence="10" id="KW-0472">Membrane</keyword>
<sequence>VVVAVAGWGAWAAAGRALRPVRRLDAELAEITAADPRRRLAVPDPGNETARLARRVNGVLDRLERSTVHRRRFIADASHELRTPLTGLRAQIELALADPADPELVDTLRRSLRDSERLHRIVDDLLALARLDSGATPDREPVDLAALVEAEVARRTAPVRVHAKAEPGLTVEANRFEVTRLLLNLLDNAERHANGLVEVEARQEGDSAIVEVRDDGPGIPHADRDRVFERFTRLDAARSRSEGGSGLGLALARQIAAVHGGTLRAADGALGARLVLSLPLAR</sequence>
<dbReference type="OrthoDB" id="9786919at2"/>